<dbReference type="Proteomes" id="UP001320972">
    <property type="component" value="Unassembled WGS sequence"/>
</dbReference>
<evidence type="ECO:0000313" key="1">
    <source>
        <dbReference type="EMBL" id="MCU4744361.1"/>
    </source>
</evidence>
<dbReference type="Proteomes" id="UP001321018">
    <property type="component" value="Unassembled WGS sequence"/>
</dbReference>
<gene>
    <name evidence="2" type="ORF">OB955_25160</name>
    <name evidence="1" type="ORF">OB960_23580</name>
</gene>
<dbReference type="AlphaFoldDB" id="A0AAP2Z3D8"/>
<dbReference type="RefSeq" id="WP_338006168.1">
    <property type="nucleotide sequence ID" value="NZ_JAOPKA010000027.1"/>
</dbReference>
<dbReference type="EMBL" id="JAOPKB010000031">
    <property type="protein sequence ID" value="MCU4975967.1"/>
    <property type="molecule type" value="Genomic_DNA"/>
</dbReference>
<organism evidence="1 4">
    <name type="scientific">Natronoglomus mannanivorans</name>
    <dbReference type="NCBI Taxonomy" id="2979990"/>
    <lineage>
        <taxon>Archaea</taxon>
        <taxon>Methanobacteriati</taxon>
        <taxon>Methanobacteriota</taxon>
        <taxon>Stenosarchaea group</taxon>
        <taxon>Halobacteria</taxon>
        <taxon>Halobacteriales</taxon>
        <taxon>Natrialbaceae</taxon>
        <taxon>Natronoglomus</taxon>
    </lineage>
</organism>
<evidence type="ECO:0000313" key="4">
    <source>
        <dbReference type="Proteomes" id="UP001321018"/>
    </source>
</evidence>
<evidence type="ECO:0000313" key="3">
    <source>
        <dbReference type="Proteomes" id="UP001320972"/>
    </source>
</evidence>
<proteinExistence type="predicted"/>
<sequence length="89" mass="9856">MNETIEDDSIDLVRKIPGVELIKLDVWWNTAVFQPSDERVLYDVVLVRIDIGICRISISVPVSVLIIVTEAAGYSDCTCTSECLQDSAP</sequence>
<reference evidence="1 3" key="1">
    <citation type="submission" date="2022-09" db="EMBL/GenBank/DDBJ databases">
        <title>Enrichment on poylsaccharides allowed isolation of novel metabolic and taxonomic groups of Haloarchaea.</title>
        <authorList>
            <person name="Sorokin D.Y."/>
            <person name="Elcheninov A.G."/>
            <person name="Khizhniak T.V."/>
            <person name="Kolganova T.V."/>
            <person name="Kublanov I.V."/>
        </authorList>
    </citation>
    <scope>NUCLEOTIDE SEQUENCE</scope>
    <source>
        <strain evidence="2 3">AArc-m2/3/4</strain>
        <strain evidence="1">AArc-xg1-1</strain>
    </source>
</reference>
<evidence type="ECO:0000313" key="2">
    <source>
        <dbReference type="EMBL" id="MCU4975967.1"/>
    </source>
</evidence>
<protein>
    <submittedName>
        <fullName evidence="1">Uncharacterized protein</fullName>
    </submittedName>
</protein>
<dbReference type="EMBL" id="JAOPKA010000027">
    <property type="protein sequence ID" value="MCU4744361.1"/>
    <property type="molecule type" value="Genomic_DNA"/>
</dbReference>
<keyword evidence="3" id="KW-1185">Reference proteome</keyword>
<accession>A0AAP2Z3D8</accession>
<comment type="caution">
    <text evidence="1">The sequence shown here is derived from an EMBL/GenBank/DDBJ whole genome shotgun (WGS) entry which is preliminary data.</text>
</comment>
<name>A0AAP2Z3D8_9EURY</name>